<sequence length="237" mass="26807">MSSPPRDRSATLNQTTPVDDGSCRTDTGLYVQAYQSRISTSTLSEGRQCCILQRLIERGPGACLYCLAHFKRLDHEESECPHLQQQDCAEAVAHFNDQLLIDATALRKSLVARSQPFTGCFHCRMPQCYCPSWRPDSRGRRNCFEKNPGPPRCGDYTLLLFRLFIALYQSAGEKAAVMTWEFMNRSEKLSPAMAVPSCPVYEDRTFLSWAAKRIKLGPVETTQMFALMTYLTKTVVI</sequence>
<proteinExistence type="predicted"/>
<comment type="caution">
    <text evidence="1">The sequence shown here is derived from an EMBL/GenBank/DDBJ whole genome shotgun (WGS) entry which is preliminary data.</text>
</comment>
<gene>
    <name evidence="1" type="ORF">NM208_g8352</name>
</gene>
<evidence type="ECO:0000313" key="1">
    <source>
        <dbReference type="EMBL" id="KAJ3532635.1"/>
    </source>
</evidence>
<reference evidence="1" key="1">
    <citation type="submission" date="2022-08" db="EMBL/GenBank/DDBJ databases">
        <title>Genome Sequence of Fusarium decemcellulare.</title>
        <authorList>
            <person name="Buettner E."/>
        </authorList>
    </citation>
    <scope>NUCLEOTIDE SEQUENCE</scope>
    <source>
        <strain evidence="1">Babe19</strain>
    </source>
</reference>
<dbReference type="Proteomes" id="UP001148629">
    <property type="component" value="Unassembled WGS sequence"/>
</dbReference>
<evidence type="ECO:0000313" key="2">
    <source>
        <dbReference type="Proteomes" id="UP001148629"/>
    </source>
</evidence>
<organism evidence="1 2">
    <name type="scientific">Fusarium decemcellulare</name>
    <dbReference type="NCBI Taxonomy" id="57161"/>
    <lineage>
        <taxon>Eukaryota</taxon>
        <taxon>Fungi</taxon>
        <taxon>Dikarya</taxon>
        <taxon>Ascomycota</taxon>
        <taxon>Pezizomycotina</taxon>
        <taxon>Sordariomycetes</taxon>
        <taxon>Hypocreomycetidae</taxon>
        <taxon>Hypocreales</taxon>
        <taxon>Nectriaceae</taxon>
        <taxon>Fusarium</taxon>
        <taxon>Fusarium decemcellulare species complex</taxon>
    </lineage>
</organism>
<keyword evidence="2" id="KW-1185">Reference proteome</keyword>
<name>A0ACC1S5U9_9HYPO</name>
<protein>
    <submittedName>
        <fullName evidence="1">Uncharacterized protein</fullName>
    </submittedName>
</protein>
<dbReference type="EMBL" id="JANRMS010000942">
    <property type="protein sequence ID" value="KAJ3532635.1"/>
    <property type="molecule type" value="Genomic_DNA"/>
</dbReference>
<accession>A0ACC1S5U9</accession>